<evidence type="ECO:0000256" key="1">
    <source>
        <dbReference type="ARBA" id="ARBA00022618"/>
    </source>
</evidence>
<gene>
    <name evidence="5" type="primary">sepF</name>
    <name evidence="6" type="ORF">ACFSUQ_00395</name>
</gene>
<dbReference type="RefSeq" id="WP_066055361.1">
    <property type="nucleotide sequence ID" value="NZ_JBHUNF010000001.1"/>
</dbReference>
<organism evidence="6 7">
    <name type="scientific">Gulosibacter bifidus</name>
    <dbReference type="NCBI Taxonomy" id="272239"/>
    <lineage>
        <taxon>Bacteria</taxon>
        <taxon>Bacillati</taxon>
        <taxon>Actinomycetota</taxon>
        <taxon>Actinomycetes</taxon>
        <taxon>Micrococcales</taxon>
        <taxon>Microbacteriaceae</taxon>
        <taxon>Gulosibacter</taxon>
    </lineage>
</organism>
<dbReference type="PANTHER" id="PTHR35798">
    <property type="entry name" value="CELL DIVISION PROTEIN SEPF"/>
    <property type="match status" value="1"/>
</dbReference>
<comment type="caution">
    <text evidence="6">The sequence shown here is derived from an EMBL/GenBank/DDBJ whole genome shotgun (WGS) entry which is preliminary data.</text>
</comment>
<evidence type="ECO:0000256" key="5">
    <source>
        <dbReference type="HAMAP-Rule" id="MF_01197"/>
    </source>
</evidence>
<dbReference type="PANTHER" id="PTHR35798:SF1">
    <property type="entry name" value="CELL DIVISION PROTEIN SEPF"/>
    <property type="match status" value="1"/>
</dbReference>
<comment type="subcellular location">
    <subcellularLocation>
        <location evidence="5">Cytoplasm</location>
    </subcellularLocation>
    <text evidence="5">Localizes to the division site, in a FtsZ-dependent manner.</text>
</comment>
<accession>A0ABW5RGN1</accession>
<dbReference type="Gene3D" id="3.30.110.150">
    <property type="entry name" value="SepF-like protein"/>
    <property type="match status" value="1"/>
</dbReference>
<dbReference type="InterPro" id="IPR038594">
    <property type="entry name" value="SepF-like_sf"/>
</dbReference>
<reference evidence="7" key="1">
    <citation type="journal article" date="2019" name="Int. J. Syst. Evol. Microbiol.">
        <title>The Global Catalogue of Microorganisms (GCM) 10K type strain sequencing project: providing services to taxonomists for standard genome sequencing and annotation.</title>
        <authorList>
            <consortium name="The Broad Institute Genomics Platform"/>
            <consortium name="The Broad Institute Genome Sequencing Center for Infectious Disease"/>
            <person name="Wu L."/>
            <person name="Ma J."/>
        </authorList>
    </citation>
    <scope>NUCLEOTIDE SEQUENCE [LARGE SCALE GENOMIC DNA]</scope>
    <source>
        <strain evidence="7">TISTR 1511</strain>
    </source>
</reference>
<dbReference type="InterPro" id="IPR007561">
    <property type="entry name" value="Cell_div_SepF/SepF-rel"/>
</dbReference>
<dbReference type="EMBL" id="JBHUNF010000001">
    <property type="protein sequence ID" value="MFD2673770.1"/>
    <property type="molecule type" value="Genomic_DNA"/>
</dbReference>
<evidence type="ECO:0000313" key="6">
    <source>
        <dbReference type="EMBL" id="MFD2673770.1"/>
    </source>
</evidence>
<dbReference type="GO" id="GO:0051301">
    <property type="term" value="P:cell division"/>
    <property type="evidence" value="ECO:0007669"/>
    <property type="project" value="UniProtKB-KW"/>
</dbReference>
<dbReference type="Pfam" id="PF04472">
    <property type="entry name" value="SepF"/>
    <property type="match status" value="1"/>
</dbReference>
<keyword evidence="3 5" id="KW-0131">Cell cycle</keyword>
<dbReference type="Proteomes" id="UP001597453">
    <property type="component" value="Unassembled WGS sequence"/>
</dbReference>
<evidence type="ECO:0000313" key="7">
    <source>
        <dbReference type="Proteomes" id="UP001597453"/>
    </source>
</evidence>
<keyword evidence="7" id="KW-1185">Reference proteome</keyword>
<keyword evidence="5" id="KW-0963">Cytoplasm</keyword>
<comment type="subunit">
    <text evidence="5">Homodimer. Interacts with FtsZ.</text>
</comment>
<evidence type="ECO:0000256" key="4">
    <source>
        <dbReference type="ARBA" id="ARBA00044936"/>
    </source>
</evidence>
<keyword evidence="2 5" id="KW-0717">Septation</keyword>
<protein>
    <recommendedName>
        <fullName evidence="5">Cell division protein SepF</fullName>
    </recommendedName>
</protein>
<name>A0ABW5RGN1_9MICO</name>
<evidence type="ECO:0000256" key="2">
    <source>
        <dbReference type="ARBA" id="ARBA00023210"/>
    </source>
</evidence>
<comment type="similarity">
    <text evidence="5">Belongs to the SepF family.</text>
</comment>
<sequence length="174" mass="18540">MSNPLRNAMVYFGLAEEDEAANATQRPASQTNVTDRVSDFDEFDAPAAPVTPISTKTPTRVASKPAAAAPVAAPRPVSPNVGAMNEILTVHPKAYDKDAQLIAESFRDGVPVIMNLSQMTDADARRIIDFASGLTQGLSGKIERVTNRVFLLTPENISVHGEATAGNNDATFLM</sequence>
<dbReference type="InterPro" id="IPR023052">
    <property type="entry name" value="Cell_div_SepF"/>
</dbReference>
<comment type="function">
    <text evidence="4 5">Cell division protein that is part of the divisome complex and is recruited early to the Z-ring. Probably stimulates Z-ring formation, perhaps through the cross-linking of FtsZ protofilaments. Its function overlaps with FtsA.</text>
</comment>
<proteinExistence type="inferred from homology"/>
<dbReference type="HAMAP" id="MF_01197">
    <property type="entry name" value="SepF"/>
    <property type="match status" value="1"/>
</dbReference>
<evidence type="ECO:0000256" key="3">
    <source>
        <dbReference type="ARBA" id="ARBA00023306"/>
    </source>
</evidence>
<keyword evidence="1 5" id="KW-0132">Cell division</keyword>